<gene>
    <name evidence="1" type="ORF">Goshw_017702</name>
</gene>
<protein>
    <recommendedName>
        <fullName evidence="3">Myb/SANT-like domain-containing protein</fullName>
    </recommendedName>
</protein>
<dbReference type="OrthoDB" id="618098at2759"/>
<reference evidence="1 2" key="1">
    <citation type="journal article" date="2019" name="Genome Biol. Evol.">
        <title>Insights into the evolution of the New World diploid cottons (Gossypium, subgenus Houzingenia) based on genome sequencing.</title>
        <authorList>
            <person name="Grover C.E."/>
            <person name="Arick M.A. 2nd"/>
            <person name="Thrash A."/>
            <person name="Conover J.L."/>
            <person name="Sanders W.S."/>
            <person name="Peterson D.G."/>
            <person name="Frelichowski J.E."/>
            <person name="Scheffler J.A."/>
            <person name="Scheffler B.E."/>
            <person name="Wendel J.F."/>
        </authorList>
    </citation>
    <scope>NUCLEOTIDE SEQUENCE [LARGE SCALE GENOMIC DNA]</scope>
    <source>
        <strain evidence="1">1</strain>
        <tissue evidence="1">Leaf</tissue>
    </source>
</reference>
<evidence type="ECO:0008006" key="3">
    <source>
        <dbReference type="Google" id="ProtNLM"/>
    </source>
</evidence>
<proteinExistence type="predicted"/>
<dbReference type="Proteomes" id="UP000593576">
    <property type="component" value="Unassembled WGS sequence"/>
</dbReference>
<sequence length="168" mass="18873">MLKAKPNLESRIRTLKRDWAIVYDMLSGKKNSGFGWDDHKEAGQFKHCSFPYYDQLTAIYTKDRVIGKDAHIAADIVEEIDVEDVATTDTHGERNDFHGCEVDISLDDMDLSATQLQPPRNYDSTFSKKKKKISDTSDHISSTSFTDAATLLVEKYGLLALKSIGVLP</sequence>
<keyword evidence="2" id="KW-1185">Reference proteome</keyword>
<dbReference type="EMBL" id="JABFAF010000007">
    <property type="protein sequence ID" value="MBA0860440.1"/>
    <property type="molecule type" value="Genomic_DNA"/>
</dbReference>
<dbReference type="PANTHER" id="PTHR46250:SF17">
    <property type="entry name" value="MYB_SANT-LIKE DOMAIN-CONTAINING PROTEIN"/>
    <property type="match status" value="1"/>
</dbReference>
<feature type="non-terminal residue" evidence="1">
    <location>
        <position position="1"/>
    </location>
</feature>
<evidence type="ECO:0000313" key="1">
    <source>
        <dbReference type="EMBL" id="MBA0860440.1"/>
    </source>
</evidence>
<dbReference type="AlphaFoldDB" id="A0A7J9LNY4"/>
<accession>A0A7J9LNY4</accession>
<evidence type="ECO:0000313" key="2">
    <source>
        <dbReference type="Proteomes" id="UP000593576"/>
    </source>
</evidence>
<dbReference type="PANTHER" id="PTHR46250">
    <property type="entry name" value="MYB/SANT-LIKE DNA-BINDING DOMAIN PROTEIN-RELATED"/>
    <property type="match status" value="1"/>
</dbReference>
<name>A0A7J9LNY4_GOSSC</name>
<organism evidence="1 2">
    <name type="scientific">Gossypium schwendimanii</name>
    <name type="common">Cotton</name>
    <dbReference type="NCBI Taxonomy" id="34291"/>
    <lineage>
        <taxon>Eukaryota</taxon>
        <taxon>Viridiplantae</taxon>
        <taxon>Streptophyta</taxon>
        <taxon>Embryophyta</taxon>
        <taxon>Tracheophyta</taxon>
        <taxon>Spermatophyta</taxon>
        <taxon>Magnoliopsida</taxon>
        <taxon>eudicotyledons</taxon>
        <taxon>Gunneridae</taxon>
        <taxon>Pentapetalae</taxon>
        <taxon>rosids</taxon>
        <taxon>malvids</taxon>
        <taxon>Malvales</taxon>
        <taxon>Malvaceae</taxon>
        <taxon>Malvoideae</taxon>
        <taxon>Gossypium</taxon>
    </lineage>
</organism>
<comment type="caution">
    <text evidence="1">The sequence shown here is derived from an EMBL/GenBank/DDBJ whole genome shotgun (WGS) entry which is preliminary data.</text>
</comment>